<protein>
    <submittedName>
        <fullName evidence="1">Secretion system component EssB/YukC</fullName>
    </submittedName>
</protein>
<dbReference type="AlphaFoldDB" id="W4VMZ9"/>
<evidence type="ECO:0000313" key="2">
    <source>
        <dbReference type="Proteomes" id="UP000019102"/>
    </source>
</evidence>
<proteinExistence type="predicted"/>
<organism evidence="1 2">
    <name type="scientific">Gracilibacillus boraciitolerans JCM 21714</name>
    <dbReference type="NCBI Taxonomy" id="1298598"/>
    <lineage>
        <taxon>Bacteria</taxon>
        <taxon>Bacillati</taxon>
        <taxon>Bacillota</taxon>
        <taxon>Bacilli</taxon>
        <taxon>Bacillales</taxon>
        <taxon>Bacillaceae</taxon>
        <taxon>Gracilibacillus</taxon>
    </lineage>
</organism>
<dbReference type="eggNOG" id="COG4499">
    <property type="taxonomic scope" value="Bacteria"/>
</dbReference>
<name>W4VMZ9_9BACI</name>
<comment type="caution">
    <text evidence="1">The sequence shown here is derived from an EMBL/GenBank/DDBJ whole genome shotgun (WGS) entry which is preliminary data.</text>
</comment>
<sequence>MSDMSEINIEIDSLTLPFSITENTWKLRLAKSQTRVKDSQQIHMVTRANEDTFVPLEVEEEGDAFTFSFFIDPEKKKWKDLEKLHRNEKLRLLCNVSKLKNYLLSRLTFFLHPDNVIFDDNLQPRLIYRGVRNVIPPFEMEEEYFCKQLKCYSIALFQKNTVLISL</sequence>
<dbReference type="Proteomes" id="UP000019102">
    <property type="component" value="Unassembled WGS sequence"/>
</dbReference>
<dbReference type="InterPro" id="IPR018778">
    <property type="entry name" value="T7SS_EssB"/>
</dbReference>
<dbReference type="Pfam" id="PF10140">
    <property type="entry name" value="YukC"/>
    <property type="match status" value="1"/>
</dbReference>
<gene>
    <name evidence="1" type="ORF">JCM21714_3667</name>
</gene>
<dbReference type="Gene3D" id="1.10.510.10">
    <property type="entry name" value="Transferase(Phosphotransferase) domain 1"/>
    <property type="match status" value="1"/>
</dbReference>
<reference evidence="1 2" key="1">
    <citation type="journal article" date="2014" name="Genome Announc.">
        <title>Draft Genome Sequence of the Boron-Tolerant and Moderately Halotolerant Bacterium Gracilibacillus boraciitolerans JCM 21714T.</title>
        <authorList>
            <person name="Ahmed I."/>
            <person name="Oshima K."/>
            <person name="Suda W."/>
            <person name="Kitamura K."/>
            <person name="Iida T."/>
            <person name="Ohmori Y."/>
            <person name="Fujiwara T."/>
            <person name="Hattori M."/>
            <person name="Ohkuma M."/>
        </authorList>
    </citation>
    <scope>NUCLEOTIDE SEQUENCE [LARGE SCALE GENOMIC DNA]</scope>
    <source>
        <strain evidence="1 2">JCM 21714</strain>
    </source>
</reference>
<dbReference type="EMBL" id="BAVS01000025">
    <property type="protein sequence ID" value="GAE94506.1"/>
    <property type="molecule type" value="Genomic_DNA"/>
</dbReference>
<evidence type="ECO:0000313" key="1">
    <source>
        <dbReference type="EMBL" id="GAE94506.1"/>
    </source>
</evidence>
<dbReference type="STRING" id="1298598.JCM21714_3667"/>
<accession>W4VMZ9</accession>
<keyword evidence="2" id="KW-1185">Reference proteome</keyword>